<dbReference type="AlphaFoldDB" id="K1W7J3"/>
<dbReference type="InParanoid" id="K1W7J3"/>
<feature type="chain" id="PRO_5003854599" evidence="1">
    <location>
        <begin position="24"/>
        <end position="223"/>
    </location>
</feature>
<evidence type="ECO:0000313" key="2">
    <source>
        <dbReference type="EMBL" id="EKD13055.1"/>
    </source>
</evidence>
<proteinExistence type="predicted"/>
<keyword evidence="1" id="KW-0732">Signal</keyword>
<dbReference type="OrthoDB" id="4540223at2759"/>
<dbReference type="KEGG" id="mbe:MBM_08817"/>
<feature type="signal peptide" evidence="1">
    <location>
        <begin position="1"/>
        <end position="23"/>
    </location>
</feature>
<organism evidence="2 3">
    <name type="scientific">Marssonina brunnea f. sp. multigermtubi (strain MB_m1)</name>
    <name type="common">Marssonina leaf spot fungus</name>
    <dbReference type="NCBI Taxonomy" id="1072389"/>
    <lineage>
        <taxon>Eukaryota</taxon>
        <taxon>Fungi</taxon>
        <taxon>Dikarya</taxon>
        <taxon>Ascomycota</taxon>
        <taxon>Pezizomycotina</taxon>
        <taxon>Leotiomycetes</taxon>
        <taxon>Helotiales</taxon>
        <taxon>Drepanopezizaceae</taxon>
        <taxon>Drepanopeziza</taxon>
    </lineage>
</organism>
<dbReference type="GeneID" id="18764752"/>
<evidence type="ECO:0000313" key="3">
    <source>
        <dbReference type="Proteomes" id="UP000006753"/>
    </source>
</evidence>
<dbReference type="eggNOG" id="ENOG502SUI0">
    <property type="taxonomic scope" value="Eukaryota"/>
</dbReference>
<accession>K1W7J3</accession>
<dbReference type="Pfam" id="PF19287">
    <property type="entry name" value="DUF5910"/>
    <property type="match status" value="1"/>
</dbReference>
<dbReference type="EMBL" id="JH921452">
    <property type="protein sequence ID" value="EKD13055.1"/>
    <property type="molecule type" value="Genomic_DNA"/>
</dbReference>
<dbReference type="Proteomes" id="UP000006753">
    <property type="component" value="Unassembled WGS sequence"/>
</dbReference>
<keyword evidence="3" id="KW-1185">Reference proteome</keyword>
<reference evidence="2 3" key="1">
    <citation type="journal article" date="2012" name="BMC Genomics">
        <title>Sequencing the genome of Marssonina brunnea reveals fungus-poplar co-evolution.</title>
        <authorList>
            <person name="Zhu S."/>
            <person name="Cao Y.-Z."/>
            <person name="Jiang C."/>
            <person name="Tan B.-Y."/>
            <person name="Wang Z."/>
            <person name="Feng S."/>
            <person name="Zhang L."/>
            <person name="Su X.-H."/>
            <person name="Brejova B."/>
            <person name="Vinar T."/>
            <person name="Xu M."/>
            <person name="Wang M.-X."/>
            <person name="Zhang S.-G."/>
            <person name="Huang M.-R."/>
            <person name="Wu R."/>
            <person name="Zhou Y."/>
        </authorList>
    </citation>
    <scope>NUCLEOTIDE SEQUENCE [LARGE SCALE GENOMIC DNA]</scope>
    <source>
        <strain evidence="2 3">MB_m1</strain>
    </source>
</reference>
<dbReference type="HOGENOM" id="CLU_091777_0_0_1"/>
<sequence length="223" mass="25411">MLSSQSVCSVLLALGVLLDRAHGKKVIAYRTVAKEEAAYINEHHKPHRDKIYDERRDRNFKRQLGNGFYTVNKPGNWDGVGDEWYCVIEADDDKMEEVGKVWVPKTTPGDGGRPKHLWDDEDAILEYIGTLMPDPEKALRFSYIVPLPKLQMVIPTEMINSDELDFSAECWQTQAELEAYSSETVDWTSWKIAGEDPGPPPEELSLSQKLEMIRILEAMQGKN</sequence>
<gene>
    <name evidence="2" type="ORF">MBM_08817</name>
</gene>
<evidence type="ECO:0000256" key="1">
    <source>
        <dbReference type="SAM" id="SignalP"/>
    </source>
</evidence>
<dbReference type="InterPro" id="IPR045564">
    <property type="entry name" value="DUF5910"/>
</dbReference>
<name>K1W7J3_MARBU</name>
<protein>
    <submittedName>
        <fullName evidence="2">Uncharacterized protein</fullName>
    </submittedName>
</protein>